<name>A0A8J6KEK7_ELECQ</name>
<sequence>MVDSSMQRSVLRCMAGESKRGNILNDQVLFCINPVCQRFTFQLTFYAVSIYYTVPVDMCFTTRGNCSSTNYYPELALSTWSVICMSI</sequence>
<reference evidence="1" key="1">
    <citation type="thesis" date="2020" institute="ProQuest LLC" country="789 East Eisenhower Parkway, Ann Arbor, MI, USA">
        <title>Comparative Genomics and Chromosome Evolution.</title>
        <authorList>
            <person name="Mudd A.B."/>
        </authorList>
    </citation>
    <scope>NUCLEOTIDE SEQUENCE</scope>
    <source>
        <strain evidence="1">HN-11 Male</strain>
        <tissue evidence="1">Kidney and liver</tissue>
    </source>
</reference>
<accession>A0A8J6KEK7</accession>
<evidence type="ECO:0000313" key="2">
    <source>
        <dbReference type="Proteomes" id="UP000770717"/>
    </source>
</evidence>
<comment type="caution">
    <text evidence="1">The sequence shown here is derived from an EMBL/GenBank/DDBJ whole genome shotgun (WGS) entry which is preliminary data.</text>
</comment>
<organism evidence="1 2">
    <name type="scientific">Eleutherodactylus coqui</name>
    <name type="common">Puerto Rican coqui</name>
    <dbReference type="NCBI Taxonomy" id="57060"/>
    <lineage>
        <taxon>Eukaryota</taxon>
        <taxon>Metazoa</taxon>
        <taxon>Chordata</taxon>
        <taxon>Craniata</taxon>
        <taxon>Vertebrata</taxon>
        <taxon>Euteleostomi</taxon>
        <taxon>Amphibia</taxon>
        <taxon>Batrachia</taxon>
        <taxon>Anura</taxon>
        <taxon>Neobatrachia</taxon>
        <taxon>Hyloidea</taxon>
        <taxon>Eleutherodactylidae</taxon>
        <taxon>Eleutherodactylinae</taxon>
        <taxon>Eleutherodactylus</taxon>
        <taxon>Eleutherodactylus</taxon>
    </lineage>
</organism>
<dbReference type="Proteomes" id="UP000770717">
    <property type="component" value="Unassembled WGS sequence"/>
</dbReference>
<proteinExistence type="predicted"/>
<protein>
    <submittedName>
        <fullName evidence="1">Uncharacterized protein</fullName>
    </submittedName>
</protein>
<keyword evidence="2" id="KW-1185">Reference proteome</keyword>
<gene>
    <name evidence="1" type="ORF">GDO78_006413</name>
</gene>
<evidence type="ECO:0000313" key="1">
    <source>
        <dbReference type="EMBL" id="KAG9491043.1"/>
    </source>
</evidence>
<dbReference type="AlphaFoldDB" id="A0A8J6KEK7"/>
<dbReference type="EMBL" id="WNTK01000002">
    <property type="protein sequence ID" value="KAG9491043.1"/>
    <property type="molecule type" value="Genomic_DNA"/>
</dbReference>